<feature type="domain" description="HTH luxR-type" evidence="1">
    <location>
        <begin position="308"/>
        <end position="373"/>
    </location>
</feature>
<protein>
    <submittedName>
        <fullName evidence="2">Helix-turn-helix transcriptional regulator</fullName>
    </submittedName>
</protein>
<dbReference type="SMART" id="SM00421">
    <property type="entry name" value="HTH_LUXR"/>
    <property type="match status" value="1"/>
</dbReference>
<dbReference type="Proteomes" id="UP000615989">
    <property type="component" value="Unassembled WGS sequence"/>
</dbReference>
<dbReference type="InterPro" id="IPR036388">
    <property type="entry name" value="WH-like_DNA-bd_sf"/>
</dbReference>
<organism evidence="2 3">
    <name type="scientific">Aromatoleum anaerobium</name>
    <dbReference type="NCBI Taxonomy" id="182180"/>
    <lineage>
        <taxon>Bacteria</taxon>
        <taxon>Pseudomonadati</taxon>
        <taxon>Pseudomonadota</taxon>
        <taxon>Betaproteobacteria</taxon>
        <taxon>Rhodocyclales</taxon>
        <taxon>Rhodocyclaceae</taxon>
        <taxon>Aromatoleum</taxon>
    </lineage>
</organism>
<keyword evidence="3" id="KW-1185">Reference proteome</keyword>
<accession>A0ABX1PPR9</accession>
<dbReference type="InterPro" id="IPR016032">
    <property type="entry name" value="Sig_transdc_resp-reg_C-effctor"/>
</dbReference>
<evidence type="ECO:0000313" key="2">
    <source>
        <dbReference type="EMBL" id="NMG26594.1"/>
    </source>
</evidence>
<proteinExistence type="predicted"/>
<dbReference type="EMBL" id="WTVG01000079">
    <property type="protein sequence ID" value="NMG26594.1"/>
    <property type="molecule type" value="Genomic_DNA"/>
</dbReference>
<dbReference type="Gene3D" id="1.10.10.10">
    <property type="entry name" value="Winged helix-like DNA-binding domain superfamily/Winged helix DNA-binding domain"/>
    <property type="match status" value="1"/>
</dbReference>
<gene>
    <name evidence="2" type="ORF">GO606_18145</name>
</gene>
<sequence length="380" mass="41382">MAHANLGLETYDRIVGALYDAALDAKLWAAALELFQELFAANYVTLILRSPDQTDMGLMIAVGDVEGGGRVNYLTYPHSATPFLNQPADRVFTVDDVMNESEWRRSPYYQHWCAPRGVFHVMGVDISTPGAGKLRFRITRPESAPKFSAEDRARCEALLPHLRRALHMHNLLDRSESLGALYSQAIGRLSIATIVLDESGKVLDQNLIAKEILASGDGLKVVGGRLEASYPSDNRELQRIVRNAFARYGTENITVAEAMSVARPSGLVSLGVVVEVVPSSEWAEGKGQPAAVVYIRDAAGKSLASSAVAKQLFNLTPAETALALELTNGLSLEEAAEALNIRRNTARAHLRSIFSKTGVRRQTELVRIMLNSVAALSRNG</sequence>
<dbReference type="SUPFAM" id="SSF46894">
    <property type="entry name" value="C-terminal effector domain of the bipartite response regulators"/>
    <property type="match status" value="1"/>
</dbReference>
<comment type="caution">
    <text evidence="2">The sequence shown here is derived from an EMBL/GenBank/DDBJ whole genome shotgun (WGS) entry which is preliminary data.</text>
</comment>
<dbReference type="PROSITE" id="PS50043">
    <property type="entry name" value="HTH_LUXR_2"/>
    <property type="match status" value="1"/>
</dbReference>
<evidence type="ECO:0000259" key="1">
    <source>
        <dbReference type="PROSITE" id="PS50043"/>
    </source>
</evidence>
<evidence type="ECO:0000313" key="3">
    <source>
        <dbReference type="Proteomes" id="UP000615989"/>
    </source>
</evidence>
<dbReference type="CDD" id="cd06170">
    <property type="entry name" value="LuxR_C_like"/>
    <property type="match status" value="1"/>
</dbReference>
<dbReference type="Pfam" id="PF00196">
    <property type="entry name" value="GerE"/>
    <property type="match status" value="1"/>
</dbReference>
<dbReference type="InterPro" id="IPR000792">
    <property type="entry name" value="Tscrpt_reg_LuxR_C"/>
</dbReference>
<name>A0ABX1PPR9_9RHOO</name>
<reference evidence="2" key="1">
    <citation type="submission" date="2019-12" db="EMBL/GenBank/DDBJ databases">
        <title>Comparative genomics gives insights into the taxonomy of the Azoarcus-Aromatoleum group and reveals separate origins of nif in the plant-associated Azoarcus and non-plant-associated Aromatoleum sub-groups.</title>
        <authorList>
            <person name="Lafos M."/>
            <person name="Maluk M."/>
            <person name="Batista M."/>
            <person name="Junghare M."/>
            <person name="Carmona M."/>
            <person name="Faoro H."/>
            <person name="Cruz L.M."/>
            <person name="Battistoni F."/>
            <person name="De Souza E."/>
            <person name="Pedrosa F."/>
            <person name="Chen W.-M."/>
            <person name="Poole P.S."/>
            <person name="Dixon R.A."/>
            <person name="James E.K."/>
        </authorList>
    </citation>
    <scope>NUCLEOTIDE SEQUENCE</scope>
    <source>
        <strain evidence="2">LuFRes1</strain>
    </source>
</reference>